<evidence type="ECO:0008006" key="10">
    <source>
        <dbReference type="Google" id="ProtNLM"/>
    </source>
</evidence>
<dbReference type="eggNOG" id="COG0679">
    <property type="taxonomic scope" value="Bacteria"/>
</dbReference>
<feature type="transmembrane region" description="Helical" evidence="7">
    <location>
        <begin position="66"/>
        <end position="87"/>
    </location>
</feature>
<protein>
    <recommendedName>
        <fullName evidence="10">Transporter</fullName>
    </recommendedName>
</protein>
<dbReference type="PATRIC" id="fig|1121022.4.peg.168"/>
<evidence type="ECO:0000256" key="3">
    <source>
        <dbReference type="ARBA" id="ARBA00022475"/>
    </source>
</evidence>
<keyword evidence="4 7" id="KW-0812">Transmembrane</keyword>
<dbReference type="AlphaFoldDB" id="V4Q4U1"/>
<comment type="subcellular location">
    <subcellularLocation>
        <location evidence="1">Membrane</location>
        <topology evidence="1">Multi-pass membrane protein</topology>
    </subcellularLocation>
</comment>
<dbReference type="PANTHER" id="PTHR36838">
    <property type="entry name" value="AUXIN EFFLUX CARRIER FAMILY PROTEIN"/>
    <property type="match status" value="1"/>
</dbReference>
<feature type="transmembrane region" description="Helical" evidence="7">
    <location>
        <begin position="36"/>
        <end position="54"/>
    </location>
</feature>
<dbReference type="GO" id="GO:0016020">
    <property type="term" value="C:membrane"/>
    <property type="evidence" value="ECO:0007669"/>
    <property type="project" value="UniProtKB-SubCell"/>
</dbReference>
<evidence type="ECO:0000256" key="2">
    <source>
        <dbReference type="ARBA" id="ARBA00022448"/>
    </source>
</evidence>
<dbReference type="Proteomes" id="UP000017837">
    <property type="component" value="Unassembled WGS sequence"/>
</dbReference>
<feature type="transmembrane region" description="Helical" evidence="7">
    <location>
        <begin position="125"/>
        <end position="146"/>
    </location>
</feature>
<accession>V4Q4U1</accession>
<sequence>MIDTLGRVLVFFAFIGLGALLVKLKRLNAQGLDGLSAYFYWLAFPCWLMISFSRLPHVAPTMATPILGYLAAMVLTGAIVVLATRLFKSRKDDSIAAGMAGFINNSAFLGIPIALSLFGPEVSRIGPLVVAADFLILFSIGCAGLAKASGKTFRAALAHTAKNPTVIGALTGVACMLIGFHFPPAIDNALDILGRSGPPVALVALGGMLALMPATNLVRPDITSAIAIIGKILLAPALVALVLSLLRVDPLTLRVCVFLAATPTAVSVFIQTKMYGLWFEGAAKTVAQSTLISLFTLSALALILTHGI</sequence>
<dbReference type="EMBL" id="AWGB01000001">
    <property type="protein sequence ID" value="ESQ94674.1"/>
    <property type="molecule type" value="Genomic_DNA"/>
</dbReference>
<keyword evidence="3" id="KW-1003">Cell membrane</keyword>
<keyword evidence="9" id="KW-1185">Reference proteome</keyword>
<dbReference type="GO" id="GO:0055085">
    <property type="term" value="P:transmembrane transport"/>
    <property type="evidence" value="ECO:0007669"/>
    <property type="project" value="InterPro"/>
</dbReference>
<comment type="caution">
    <text evidence="8">The sequence shown here is derived from an EMBL/GenBank/DDBJ whole genome shotgun (WGS) entry which is preliminary data.</text>
</comment>
<evidence type="ECO:0000256" key="5">
    <source>
        <dbReference type="ARBA" id="ARBA00022989"/>
    </source>
</evidence>
<dbReference type="OrthoDB" id="7170497at2"/>
<reference evidence="8 9" key="1">
    <citation type="journal article" date="2014" name="Nature">
        <title>Sequential evolution of bacterial morphology by co-option of a developmental regulator.</title>
        <authorList>
            <person name="Jiang C."/>
            <person name="Brown P.J."/>
            <person name="Ducret A."/>
            <person name="Brun Y.V."/>
        </authorList>
    </citation>
    <scope>NUCLEOTIDE SEQUENCE [LARGE SCALE GENOMIC DNA]</scope>
    <source>
        <strain evidence="8 9">DSM 16100</strain>
    </source>
</reference>
<evidence type="ECO:0000256" key="1">
    <source>
        <dbReference type="ARBA" id="ARBA00004141"/>
    </source>
</evidence>
<keyword evidence="5 7" id="KW-1133">Transmembrane helix</keyword>
<keyword evidence="6 7" id="KW-0472">Membrane</keyword>
<gene>
    <name evidence="8" type="ORF">ABENE_00855</name>
</gene>
<feature type="transmembrane region" description="Helical" evidence="7">
    <location>
        <begin position="166"/>
        <end position="186"/>
    </location>
</feature>
<feature type="transmembrane region" description="Helical" evidence="7">
    <location>
        <begin position="6"/>
        <end position="24"/>
    </location>
</feature>
<name>V4Q4U1_9CAUL</name>
<evidence type="ECO:0000313" key="9">
    <source>
        <dbReference type="Proteomes" id="UP000017837"/>
    </source>
</evidence>
<dbReference type="InterPro" id="IPR004776">
    <property type="entry name" value="Mem_transp_PIN-like"/>
</dbReference>
<dbReference type="Pfam" id="PF03547">
    <property type="entry name" value="Mem_trans"/>
    <property type="match status" value="1"/>
</dbReference>
<organism evidence="8 9">
    <name type="scientific">Asticcacaulis benevestitus DSM 16100 = ATCC BAA-896</name>
    <dbReference type="NCBI Taxonomy" id="1121022"/>
    <lineage>
        <taxon>Bacteria</taxon>
        <taxon>Pseudomonadati</taxon>
        <taxon>Pseudomonadota</taxon>
        <taxon>Alphaproteobacteria</taxon>
        <taxon>Caulobacterales</taxon>
        <taxon>Caulobacteraceae</taxon>
        <taxon>Asticcacaulis</taxon>
    </lineage>
</organism>
<evidence type="ECO:0000313" key="8">
    <source>
        <dbReference type="EMBL" id="ESQ94674.1"/>
    </source>
</evidence>
<dbReference type="RefSeq" id="WP_018081108.1">
    <property type="nucleotide sequence ID" value="NZ_AQWM01000004.1"/>
</dbReference>
<feature type="transmembrane region" description="Helical" evidence="7">
    <location>
        <begin position="225"/>
        <end position="245"/>
    </location>
</feature>
<proteinExistence type="predicted"/>
<evidence type="ECO:0000256" key="6">
    <source>
        <dbReference type="ARBA" id="ARBA00023136"/>
    </source>
</evidence>
<keyword evidence="2" id="KW-0813">Transport</keyword>
<feature type="transmembrane region" description="Helical" evidence="7">
    <location>
        <begin position="251"/>
        <end position="270"/>
    </location>
</feature>
<feature type="transmembrane region" description="Helical" evidence="7">
    <location>
        <begin position="99"/>
        <end position="119"/>
    </location>
</feature>
<evidence type="ECO:0000256" key="4">
    <source>
        <dbReference type="ARBA" id="ARBA00022692"/>
    </source>
</evidence>
<dbReference type="PANTHER" id="PTHR36838:SF1">
    <property type="entry name" value="SLR1864 PROTEIN"/>
    <property type="match status" value="1"/>
</dbReference>
<dbReference type="STRING" id="1121022.GCA_000376105_01439"/>
<feature type="transmembrane region" description="Helical" evidence="7">
    <location>
        <begin position="282"/>
        <end position="304"/>
    </location>
</feature>
<evidence type="ECO:0000256" key="7">
    <source>
        <dbReference type="SAM" id="Phobius"/>
    </source>
</evidence>